<dbReference type="OrthoDB" id="2449457at2"/>
<dbReference type="Proteomes" id="UP000199687">
    <property type="component" value="Unassembled WGS sequence"/>
</dbReference>
<dbReference type="EMBL" id="FOGL01000002">
    <property type="protein sequence ID" value="SER27678.1"/>
    <property type="molecule type" value="Genomic_DNA"/>
</dbReference>
<dbReference type="RefSeq" id="WP_089739257.1">
    <property type="nucleotide sequence ID" value="NZ_FOGL01000002.1"/>
</dbReference>
<accession>A0A1H9MVI0</accession>
<dbReference type="STRING" id="531814.SAMN04487944_102184"/>
<organism evidence="2 3">
    <name type="scientific">Gracilibacillus ureilyticus</name>
    <dbReference type="NCBI Taxonomy" id="531814"/>
    <lineage>
        <taxon>Bacteria</taxon>
        <taxon>Bacillati</taxon>
        <taxon>Bacillota</taxon>
        <taxon>Bacilli</taxon>
        <taxon>Bacillales</taxon>
        <taxon>Bacillaceae</taxon>
        <taxon>Gracilibacillus</taxon>
    </lineage>
</organism>
<dbReference type="AlphaFoldDB" id="A0A1H9MVI0"/>
<keyword evidence="3" id="KW-1185">Reference proteome</keyword>
<gene>
    <name evidence="2" type="ORF">SAMN04487944_102184</name>
</gene>
<evidence type="ECO:0000313" key="3">
    <source>
        <dbReference type="Proteomes" id="UP000199687"/>
    </source>
</evidence>
<dbReference type="InterPro" id="IPR018728">
    <property type="entry name" value="DUF2268"/>
</dbReference>
<protein>
    <submittedName>
        <fullName evidence="2">Uncharacterized protein YjaZ</fullName>
    </submittedName>
</protein>
<name>A0A1H9MVI0_9BACI</name>
<dbReference type="Pfam" id="PF10026">
    <property type="entry name" value="DUF2268"/>
    <property type="match status" value="1"/>
</dbReference>
<reference evidence="2 3" key="1">
    <citation type="submission" date="2016-10" db="EMBL/GenBank/DDBJ databases">
        <authorList>
            <person name="de Groot N.N."/>
        </authorList>
    </citation>
    <scope>NUCLEOTIDE SEQUENCE [LARGE SCALE GENOMIC DNA]</scope>
    <source>
        <strain evidence="2 3">CGMCC 1.7727</strain>
    </source>
</reference>
<proteinExistence type="predicted"/>
<evidence type="ECO:0000313" key="2">
    <source>
        <dbReference type="EMBL" id="SER27678.1"/>
    </source>
</evidence>
<feature type="domain" description="DUF2268" evidence="1">
    <location>
        <begin position="78"/>
        <end position="269"/>
    </location>
</feature>
<sequence length="273" mass="32235">MTVHSTNKWIQQYVDSHSGNMADKWKYHKDLICKPVSKYFTNTSILSLQDHLLRHGLFPPSPEDEELLRKWLKKKYFQLVENLYEKYRSSWKGPSANIFIFPSNPFSRDLTEKFSGCTGLSYPKHLFLFLSNQAKVKQITALFLHEYSHTCRLQYFSKPEAEYTLLDAIILEGIAEYIVRKKLGEDSGNDWINQYSSMEAKEYYEKWIKPNITITRTHPKHDLLMYGNRHGIPQNLGYHIGYYILTQFTKDKEISINDILYMENDVILKDINL</sequence>
<evidence type="ECO:0000259" key="1">
    <source>
        <dbReference type="Pfam" id="PF10026"/>
    </source>
</evidence>